<proteinExistence type="predicted"/>
<accession>A0A2K2FWT7</accession>
<dbReference type="AlphaFoldDB" id="A0A2K2FWT7"/>
<name>A0A2K2FWT7_9SPHN</name>
<comment type="caution">
    <text evidence="1">The sequence shown here is derived from an EMBL/GenBank/DDBJ whole genome shotgun (WGS) entry which is preliminary data.</text>
</comment>
<dbReference type="OrthoDB" id="7202530at2"/>
<dbReference type="Gene3D" id="3.40.50.300">
    <property type="entry name" value="P-loop containing nucleotide triphosphate hydrolases"/>
    <property type="match status" value="1"/>
</dbReference>
<sequence>MGIDALRAITTPLADFRIMPFGPEALDARLASGGMRAGALHEATALTCSLVDDAAATLFLAGIAAREARLASAPVLWVSCRNDLYAPGLEQAGLGSADVIHAHPSDDAALLGVVEDAVRDGTPAAVFAEASKVSMVATRRLQLAAAEADIPVLLLRRHRGRDRDPLADPSAAWTRWRVASAPSERLGVAGVGRPRWLVELARQRGGEGFSLIVEGCDATGRLAVPAVPRHRTAETAGSVRRAAA</sequence>
<dbReference type="Proteomes" id="UP000236327">
    <property type="component" value="Unassembled WGS sequence"/>
</dbReference>
<dbReference type="EMBL" id="LYMM01000054">
    <property type="protein sequence ID" value="PNU03251.1"/>
    <property type="molecule type" value="Genomic_DNA"/>
</dbReference>
<dbReference type="PIRSF" id="PIRSF034285">
    <property type="entry name" value="UCP034285"/>
    <property type="match status" value="1"/>
</dbReference>
<evidence type="ECO:0000313" key="1">
    <source>
        <dbReference type="EMBL" id="PNU03251.1"/>
    </source>
</evidence>
<dbReference type="RefSeq" id="WP_103097992.1">
    <property type="nucleotide sequence ID" value="NZ_LYMM01000054.1"/>
</dbReference>
<keyword evidence="2" id="KW-1185">Reference proteome</keyword>
<protein>
    <submittedName>
        <fullName evidence="1">Protein ImuA</fullName>
    </submittedName>
</protein>
<gene>
    <name evidence="1" type="ORF">A8V01_24285</name>
</gene>
<dbReference type="SUPFAM" id="SSF52540">
    <property type="entry name" value="P-loop containing nucleoside triphosphate hydrolases"/>
    <property type="match status" value="1"/>
</dbReference>
<dbReference type="InterPro" id="IPR027417">
    <property type="entry name" value="P-loop_NTPase"/>
</dbReference>
<organism evidence="1 2">
    <name type="scientific">Novosphingobium guangzhouense</name>
    <dbReference type="NCBI Taxonomy" id="1850347"/>
    <lineage>
        <taxon>Bacteria</taxon>
        <taxon>Pseudomonadati</taxon>
        <taxon>Pseudomonadota</taxon>
        <taxon>Alphaproteobacteria</taxon>
        <taxon>Sphingomonadales</taxon>
        <taxon>Sphingomonadaceae</taxon>
        <taxon>Novosphingobium</taxon>
    </lineage>
</organism>
<evidence type="ECO:0000313" key="2">
    <source>
        <dbReference type="Proteomes" id="UP000236327"/>
    </source>
</evidence>
<reference evidence="1 2" key="1">
    <citation type="submission" date="2016-05" db="EMBL/GenBank/DDBJ databases">
        <title>Complete genome sequence of Novosphingobium guangzhouense SA925(T).</title>
        <authorList>
            <person name="Sha S."/>
        </authorList>
    </citation>
    <scope>NUCLEOTIDE SEQUENCE [LARGE SCALE GENOMIC DNA]</scope>
    <source>
        <strain evidence="1 2">SA925</strain>
    </source>
</reference>
<dbReference type="InterPro" id="IPR017026">
    <property type="entry name" value="ImuA"/>
</dbReference>